<comment type="caution">
    <text evidence="3">The sequence shown here is derived from an EMBL/GenBank/DDBJ whole genome shotgun (WGS) entry which is preliminary data.</text>
</comment>
<dbReference type="InterPro" id="IPR006076">
    <property type="entry name" value="FAD-dep_OxRdtase"/>
</dbReference>
<accession>A0ABV9ZD33</accession>
<feature type="domain" description="FAD dependent oxidoreductase" evidence="2">
    <location>
        <begin position="8"/>
        <end position="240"/>
    </location>
</feature>
<dbReference type="RefSeq" id="WP_378020601.1">
    <property type="nucleotide sequence ID" value="NZ_JBHSKG010000003.1"/>
</dbReference>
<dbReference type="Pfam" id="PF01266">
    <property type="entry name" value="DAO"/>
    <property type="match status" value="1"/>
</dbReference>
<sequence>MVPSNVRYLIIGAGIHGLSTAWHLATELRERGLGDGSEVLVIDKTAVGAGASGVACGVIRNNYFQPAMRRLMAHSVDVWESDPEAFSYHGVGYIQAAPEAMHADVVQIHAEQQAIGYDSELVEGVDACHEYMREMFSDWQAPGISVILHEKRGGYANNVASLRGLEEKVRAAGASIVTGVTVTGLQFTDDSSSSRRSARPSVSAVETDAGTIACEHLVAAVGPWVRDLWSMLELPSTIPVRMPDGRLVPDVPMWTYWALQEGILGIDPQEFMDNRGEFPPVVHVDSDAPLYDDVDGELITDSIWGIYYKPDFHFGGVQGGASPEQVGRPADTVAVDPYGVDSPEFVVGEDFVRMWTSALAVCHKRFEGRRDVYRKEPSGGLGAFTPDSFPVFDSFRGNAYVIADSNHGYKMIGVGALVAKELLGEPQDLLEPFRFSRYEAGELHPTSHSPFPWS</sequence>
<dbReference type="Gene3D" id="3.30.9.10">
    <property type="entry name" value="D-Amino Acid Oxidase, subunit A, domain 2"/>
    <property type="match status" value="1"/>
</dbReference>
<dbReference type="PANTHER" id="PTHR13847">
    <property type="entry name" value="SARCOSINE DEHYDROGENASE-RELATED"/>
    <property type="match status" value="1"/>
</dbReference>
<dbReference type="PANTHER" id="PTHR13847:SF287">
    <property type="entry name" value="FAD-DEPENDENT OXIDOREDUCTASE DOMAIN-CONTAINING PROTEIN 1"/>
    <property type="match status" value="1"/>
</dbReference>
<proteinExistence type="predicted"/>
<keyword evidence="1 3" id="KW-0560">Oxidoreductase</keyword>
<evidence type="ECO:0000259" key="2">
    <source>
        <dbReference type="Pfam" id="PF01266"/>
    </source>
</evidence>
<dbReference type="GO" id="GO:0016491">
    <property type="term" value="F:oxidoreductase activity"/>
    <property type="evidence" value="ECO:0007669"/>
    <property type="project" value="UniProtKB-KW"/>
</dbReference>
<reference evidence="4" key="1">
    <citation type="journal article" date="2019" name="Int. J. Syst. Evol. Microbiol.">
        <title>The Global Catalogue of Microorganisms (GCM) 10K type strain sequencing project: providing services to taxonomists for standard genome sequencing and annotation.</title>
        <authorList>
            <consortium name="The Broad Institute Genomics Platform"/>
            <consortium name="The Broad Institute Genome Sequencing Center for Infectious Disease"/>
            <person name="Wu L."/>
            <person name="Ma J."/>
        </authorList>
    </citation>
    <scope>NUCLEOTIDE SEQUENCE [LARGE SCALE GENOMIC DNA]</scope>
    <source>
        <strain evidence="4">XZYJ18</strain>
    </source>
</reference>
<dbReference type="Proteomes" id="UP001596175">
    <property type="component" value="Unassembled WGS sequence"/>
</dbReference>
<dbReference type="EC" id="1.-.-.-" evidence="3"/>
<gene>
    <name evidence="3" type="ORF">ACFPK1_09160</name>
</gene>
<dbReference type="EMBL" id="JBHSKG010000003">
    <property type="protein sequence ID" value="MFC5138396.1"/>
    <property type="molecule type" value="Genomic_DNA"/>
</dbReference>
<evidence type="ECO:0000313" key="3">
    <source>
        <dbReference type="EMBL" id="MFC5138396.1"/>
    </source>
</evidence>
<dbReference type="SUPFAM" id="SSF51905">
    <property type="entry name" value="FAD/NAD(P)-binding domain"/>
    <property type="match status" value="1"/>
</dbReference>
<evidence type="ECO:0000313" key="4">
    <source>
        <dbReference type="Proteomes" id="UP001596175"/>
    </source>
</evidence>
<dbReference type="InterPro" id="IPR036188">
    <property type="entry name" value="FAD/NAD-bd_sf"/>
</dbReference>
<organism evidence="3 4">
    <name type="scientific">Actinomycetospora rhizophila</name>
    <dbReference type="NCBI Taxonomy" id="1416876"/>
    <lineage>
        <taxon>Bacteria</taxon>
        <taxon>Bacillati</taxon>
        <taxon>Actinomycetota</taxon>
        <taxon>Actinomycetes</taxon>
        <taxon>Pseudonocardiales</taxon>
        <taxon>Pseudonocardiaceae</taxon>
        <taxon>Actinomycetospora</taxon>
    </lineage>
</organism>
<protein>
    <submittedName>
        <fullName evidence="3">NAD(P)/FAD-dependent oxidoreductase</fullName>
        <ecNumber evidence="3">1.-.-.-</ecNumber>
    </submittedName>
</protein>
<keyword evidence="4" id="KW-1185">Reference proteome</keyword>
<dbReference type="Gene3D" id="3.50.50.60">
    <property type="entry name" value="FAD/NAD(P)-binding domain"/>
    <property type="match status" value="1"/>
</dbReference>
<name>A0ABV9ZD33_9PSEU</name>
<evidence type="ECO:0000256" key="1">
    <source>
        <dbReference type="ARBA" id="ARBA00023002"/>
    </source>
</evidence>